<dbReference type="RefSeq" id="WP_090728695.1">
    <property type="nucleotide sequence ID" value="NZ_FOOU01000009.1"/>
</dbReference>
<evidence type="ECO:0000313" key="3">
    <source>
        <dbReference type="Proteomes" id="UP000198623"/>
    </source>
</evidence>
<evidence type="ECO:0000256" key="1">
    <source>
        <dbReference type="SAM" id="Phobius"/>
    </source>
</evidence>
<reference evidence="3" key="1">
    <citation type="submission" date="2016-10" db="EMBL/GenBank/DDBJ databases">
        <authorList>
            <person name="Varghese N."/>
            <person name="Submissions S."/>
        </authorList>
    </citation>
    <scope>NUCLEOTIDE SEQUENCE [LARGE SCALE GENOMIC DNA]</scope>
    <source>
        <strain evidence="3">CGMCC 1.10971</strain>
    </source>
</reference>
<sequence length="225" mass="24549">MLALISSSTKTVGFWSAVLATVSSITYILGQLAEWMGFLGSQGGPESASTPLGIVVLLTPSLLLGSSFLVLVVSIHQLAAPERKIWSHAAVAFATVYTALISIVYFVQLTLVMPRLARGQVEGIEVFLFVPFDSFLYAVDILGYSFMSLATLFAAMVFTGRGLERLVRLFLITNGLLLPFIALQMYYHPLIWIAALWAVTFPGATWSLAILFRRATTNTFGSENL</sequence>
<dbReference type="STRING" id="1045558.SAMN05216175_109166"/>
<name>A0A1I2TCM8_9GAMM</name>
<proteinExistence type="predicted"/>
<evidence type="ECO:0000313" key="2">
    <source>
        <dbReference type="EMBL" id="SFG61869.1"/>
    </source>
</evidence>
<keyword evidence="3" id="KW-1185">Reference proteome</keyword>
<protein>
    <submittedName>
        <fullName evidence="2">Uncharacterized protein</fullName>
    </submittedName>
</protein>
<gene>
    <name evidence="2" type="ORF">SAMN05216175_109166</name>
</gene>
<feature type="transmembrane region" description="Helical" evidence="1">
    <location>
        <begin position="135"/>
        <end position="159"/>
    </location>
</feature>
<feature type="transmembrane region" description="Helical" evidence="1">
    <location>
        <begin position="191"/>
        <end position="212"/>
    </location>
</feature>
<dbReference type="EMBL" id="FOOU01000009">
    <property type="protein sequence ID" value="SFG61869.1"/>
    <property type="molecule type" value="Genomic_DNA"/>
</dbReference>
<feature type="transmembrane region" description="Helical" evidence="1">
    <location>
        <begin position="85"/>
        <end position="107"/>
    </location>
</feature>
<keyword evidence="1" id="KW-1133">Transmembrane helix</keyword>
<dbReference type="AlphaFoldDB" id="A0A1I2TCM8"/>
<keyword evidence="1" id="KW-0472">Membrane</keyword>
<feature type="transmembrane region" description="Helical" evidence="1">
    <location>
        <begin position="52"/>
        <end position="73"/>
    </location>
</feature>
<dbReference type="Proteomes" id="UP000198623">
    <property type="component" value="Unassembled WGS sequence"/>
</dbReference>
<dbReference type="OrthoDB" id="8480013at2"/>
<organism evidence="2 3">
    <name type="scientific">Neptunomonas qingdaonensis</name>
    <dbReference type="NCBI Taxonomy" id="1045558"/>
    <lineage>
        <taxon>Bacteria</taxon>
        <taxon>Pseudomonadati</taxon>
        <taxon>Pseudomonadota</taxon>
        <taxon>Gammaproteobacteria</taxon>
        <taxon>Oceanospirillales</taxon>
        <taxon>Oceanospirillaceae</taxon>
        <taxon>Neptunomonas</taxon>
    </lineage>
</organism>
<accession>A0A1I2TCM8</accession>
<keyword evidence="1" id="KW-0812">Transmembrane</keyword>
<feature type="transmembrane region" description="Helical" evidence="1">
    <location>
        <begin position="12"/>
        <end position="32"/>
    </location>
</feature>
<feature type="transmembrane region" description="Helical" evidence="1">
    <location>
        <begin position="166"/>
        <end position="185"/>
    </location>
</feature>